<sequence>MKRMLQRSTHPLPHMHEVVPYAAEGATKCISDISKEKLYLYSATWKVSNKTRMCFSPWPPREQDTNQNQQILKNTKIQTQLTQTPLCILPGTTPSPSPPFSRTHCTTRSSALSHCSEDNWLLLSSIKKITDGRRKDVHKQSPSADSSQGNSTNLRDLERRSEKDAAQSSRMAPLNAGDDHRKEAPTAGCSPKDGEPGVKHDNRASKAGPRPPGPHPTDTTRGSRTDPGTAAGGKQESRLPLKSVVTRQVQDQANKSVHRSGCKDHNGVQKIAPRTTAETDDIDLIKVKLHYVKGITRNIIRNSQKGSKEQEWYTESVLTQVKKIRRCKCRFF</sequence>
<gene>
    <name evidence="2" type="ORF">Anapl_06147</name>
</gene>
<reference evidence="3" key="1">
    <citation type="journal article" date="2013" name="Nat. Genet.">
        <title>The duck genome and transcriptome provide insight into an avian influenza virus reservoir species.</title>
        <authorList>
            <person name="Huang Y."/>
            <person name="Li Y."/>
            <person name="Burt D.W."/>
            <person name="Chen H."/>
            <person name="Zhang Y."/>
            <person name="Qian W."/>
            <person name="Kim H."/>
            <person name="Gan S."/>
            <person name="Zhao Y."/>
            <person name="Li J."/>
            <person name="Yi K."/>
            <person name="Feng H."/>
            <person name="Zhu P."/>
            <person name="Li B."/>
            <person name="Liu Q."/>
            <person name="Fairley S."/>
            <person name="Magor K.E."/>
            <person name="Du Z."/>
            <person name="Hu X."/>
            <person name="Goodman L."/>
            <person name="Tafer H."/>
            <person name="Vignal A."/>
            <person name="Lee T."/>
            <person name="Kim K.W."/>
            <person name="Sheng Z."/>
            <person name="An Y."/>
            <person name="Searle S."/>
            <person name="Herrero J."/>
            <person name="Groenen M.A."/>
            <person name="Crooijmans R.P."/>
            <person name="Faraut T."/>
            <person name="Cai Q."/>
            <person name="Webster R.G."/>
            <person name="Aldridge J.R."/>
            <person name="Warren W.C."/>
            <person name="Bartschat S."/>
            <person name="Kehr S."/>
            <person name="Marz M."/>
            <person name="Stadler P.F."/>
            <person name="Smith J."/>
            <person name="Kraus R.H."/>
            <person name="Zhao Y."/>
            <person name="Ren L."/>
            <person name="Fei J."/>
            <person name="Morisson M."/>
            <person name="Kaiser P."/>
            <person name="Griffin D.K."/>
            <person name="Rao M."/>
            <person name="Pitel F."/>
            <person name="Wang J."/>
            <person name="Li N."/>
        </authorList>
    </citation>
    <scope>NUCLEOTIDE SEQUENCE [LARGE SCALE GENOMIC DNA]</scope>
</reference>
<organism evidence="2 3">
    <name type="scientific">Anas platyrhynchos</name>
    <name type="common">Mallard</name>
    <name type="synonym">Anas boschas</name>
    <dbReference type="NCBI Taxonomy" id="8839"/>
    <lineage>
        <taxon>Eukaryota</taxon>
        <taxon>Metazoa</taxon>
        <taxon>Chordata</taxon>
        <taxon>Craniata</taxon>
        <taxon>Vertebrata</taxon>
        <taxon>Euteleostomi</taxon>
        <taxon>Archelosauria</taxon>
        <taxon>Archosauria</taxon>
        <taxon>Dinosauria</taxon>
        <taxon>Saurischia</taxon>
        <taxon>Theropoda</taxon>
        <taxon>Coelurosauria</taxon>
        <taxon>Aves</taxon>
        <taxon>Neognathae</taxon>
        <taxon>Galloanserae</taxon>
        <taxon>Anseriformes</taxon>
        <taxon>Anatidae</taxon>
        <taxon>Anatinae</taxon>
        <taxon>Anas</taxon>
    </lineage>
</organism>
<feature type="compositionally biased region" description="Basic and acidic residues" evidence="1">
    <location>
        <begin position="155"/>
        <end position="165"/>
    </location>
</feature>
<evidence type="ECO:0000313" key="3">
    <source>
        <dbReference type="Proteomes" id="UP000296049"/>
    </source>
</evidence>
<dbReference type="EMBL" id="KB743771">
    <property type="protein sequence ID" value="EOA97131.1"/>
    <property type="molecule type" value="Genomic_DNA"/>
</dbReference>
<feature type="region of interest" description="Disordered" evidence="1">
    <location>
        <begin position="132"/>
        <end position="267"/>
    </location>
</feature>
<keyword evidence="3" id="KW-1185">Reference proteome</keyword>
<feature type="compositionally biased region" description="Polar residues" evidence="1">
    <location>
        <begin position="245"/>
        <end position="255"/>
    </location>
</feature>
<proteinExistence type="predicted"/>
<dbReference type="AlphaFoldDB" id="R0JJD7"/>
<accession>R0JJD7</accession>
<protein>
    <submittedName>
        <fullName evidence="2">Uncharacterized protein</fullName>
    </submittedName>
</protein>
<dbReference type="Proteomes" id="UP000296049">
    <property type="component" value="Unassembled WGS sequence"/>
</dbReference>
<evidence type="ECO:0000256" key="1">
    <source>
        <dbReference type="SAM" id="MobiDB-lite"/>
    </source>
</evidence>
<feature type="compositionally biased region" description="Basic and acidic residues" evidence="1">
    <location>
        <begin position="192"/>
        <end position="204"/>
    </location>
</feature>
<evidence type="ECO:0000313" key="2">
    <source>
        <dbReference type="EMBL" id="EOA97131.1"/>
    </source>
</evidence>
<feature type="compositionally biased region" description="Polar residues" evidence="1">
    <location>
        <begin position="140"/>
        <end position="154"/>
    </location>
</feature>
<name>R0JJD7_ANAPL</name>